<evidence type="ECO:0000256" key="1">
    <source>
        <dbReference type="SAM" id="MobiDB-lite"/>
    </source>
</evidence>
<dbReference type="CDD" id="cd07909">
    <property type="entry name" value="YciF"/>
    <property type="match status" value="1"/>
</dbReference>
<dbReference type="PANTHER" id="PTHR30565:SF9">
    <property type="entry name" value="PROTEIN YCIF"/>
    <property type="match status" value="1"/>
</dbReference>
<organism evidence="2 3">
    <name type="scientific">Deminuibacter soli</name>
    <dbReference type="NCBI Taxonomy" id="2291815"/>
    <lineage>
        <taxon>Bacteria</taxon>
        <taxon>Pseudomonadati</taxon>
        <taxon>Bacteroidota</taxon>
        <taxon>Chitinophagia</taxon>
        <taxon>Chitinophagales</taxon>
        <taxon>Chitinophagaceae</taxon>
        <taxon>Deminuibacter</taxon>
    </lineage>
</organism>
<evidence type="ECO:0000313" key="3">
    <source>
        <dbReference type="Proteomes" id="UP000261284"/>
    </source>
</evidence>
<gene>
    <name evidence="2" type="ORF">DXN05_14765</name>
</gene>
<dbReference type="Gene3D" id="1.20.1260.10">
    <property type="match status" value="1"/>
</dbReference>
<dbReference type="OrthoDB" id="9795056at2"/>
<feature type="compositionally biased region" description="Polar residues" evidence="1">
    <location>
        <begin position="7"/>
        <end position="35"/>
    </location>
</feature>
<dbReference type="SUPFAM" id="SSF47240">
    <property type="entry name" value="Ferritin-like"/>
    <property type="match status" value="1"/>
</dbReference>
<dbReference type="Pfam" id="PF05974">
    <property type="entry name" value="DUF892"/>
    <property type="match status" value="1"/>
</dbReference>
<proteinExistence type="predicted"/>
<reference evidence="2 3" key="1">
    <citation type="submission" date="2018-08" db="EMBL/GenBank/DDBJ databases">
        <title>Chitinophagaceae sp. K23C18032701, a novel bacterium isolated from forest soil.</title>
        <authorList>
            <person name="Wang C."/>
        </authorList>
    </citation>
    <scope>NUCLEOTIDE SEQUENCE [LARGE SCALE GENOMIC DNA]</scope>
    <source>
        <strain evidence="2 3">K23C18032701</strain>
    </source>
</reference>
<feature type="region of interest" description="Disordered" evidence="1">
    <location>
        <begin position="178"/>
        <end position="199"/>
    </location>
</feature>
<feature type="compositionally biased region" description="Polar residues" evidence="1">
    <location>
        <begin position="190"/>
        <end position="199"/>
    </location>
</feature>
<comment type="caution">
    <text evidence="2">The sequence shown here is derived from an EMBL/GenBank/DDBJ whole genome shotgun (WGS) entry which is preliminary data.</text>
</comment>
<protein>
    <submittedName>
        <fullName evidence="2">Ferritin-like domain-containing protein</fullName>
    </submittedName>
</protein>
<dbReference type="InterPro" id="IPR009078">
    <property type="entry name" value="Ferritin-like_SF"/>
</dbReference>
<dbReference type="AlphaFoldDB" id="A0A3E1NHM3"/>
<dbReference type="RefSeq" id="WP_116848045.1">
    <property type="nucleotide sequence ID" value="NZ_QTJU01000005.1"/>
</dbReference>
<sequence>MEKKSTTTRNSGLASNATKETASQTNKKANTQDQESNNHPKLQEFFVDSLKDIYWAEKHLVKALGKLQKAATTDELKNAFGEHQSQTEEHVTRLEQVFEIVGEKAVAKKCEAMDGITKEADSIVEETEEDTYTRDVALIMAAQKAEHYEIATYGTLVQLAKVLQYDDAAELLNQTLEEEKETDQKLTDIAESNINNEAE</sequence>
<dbReference type="InterPro" id="IPR047114">
    <property type="entry name" value="YciF"/>
</dbReference>
<dbReference type="PANTHER" id="PTHR30565">
    <property type="entry name" value="PROTEIN YCIF"/>
    <property type="match status" value="1"/>
</dbReference>
<name>A0A3E1NHM3_9BACT</name>
<dbReference type="InterPro" id="IPR012347">
    <property type="entry name" value="Ferritin-like"/>
</dbReference>
<feature type="region of interest" description="Disordered" evidence="1">
    <location>
        <begin position="1"/>
        <end position="41"/>
    </location>
</feature>
<keyword evidence="3" id="KW-1185">Reference proteome</keyword>
<evidence type="ECO:0000313" key="2">
    <source>
        <dbReference type="EMBL" id="RFM27288.1"/>
    </source>
</evidence>
<dbReference type="Proteomes" id="UP000261284">
    <property type="component" value="Unassembled WGS sequence"/>
</dbReference>
<dbReference type="EMBL" id="QTJU01000005">
    <property type="protein sequence ID" value="RFM27288.1"/>
    <property type="molecule type" value="Genomic_DNA"/>
</dbReference>
<accession>A0A3E1NHM3</accession>
<dbReference type="InterPro" id="IPR010287">
    <property type="entry name" value="DUF892_YciF-like"/>
</dbReference>